<organism evidence="1 2">
    <name type="scientific">Serratia fonticola</name>
    <dbReference type="NCBI Taxonomy" id="47917"/>
    <lineage>
        <taxon>Bacteria</taxon>
        <taxon>Pseudomonadati</taxon>
        <taxon>Pseudomonadota</taxon>
        <taxon>Gammaproteobacteria</taxon>
        <taxon>Enterobacterales</taxon>
        <taxon>Yersiniaceae</taxon>
        <taxon>Serratia</taxon>
    </lineage>
</organism>
<proteinExistence type="predicted"/>
<gene>
    <name evidence="1" type="ORF">NCTC13193_02614</name>
</gene>
<dbReference type="NCBIfam" id="TIGR03495">
    <property type="entry name" value="phage_LysB"/>
    <property type="match status" value="1"/>
</dbReference>
<sequence>MKMLITLLVLAVVAVWWIGRENSELTRSLSDATETIGKQKKALQASQKALTELVARTRSDERAQVLLREQRDTAEALANRRNQTITRLLNENEALRRWYQSPLPDDVIRLHRRPGFATPDDYLRWLSEGQQLPDTGKQPDHQRGVK</sequence>
<evidence type="ECO:0000313" key="2">
    <source>
        <dbReference type="Proteomes" id="UP000270487"/>
    </source>
</evidence>
<dbReference type="EMBL" id="LR134492">
    <property type="protein sequence ID" value="VEI69299.1"/>
    <property type="molecule type" value="Genomic_DNA"/>
</dbReference>
<reference evidence="1 2" key="1">
    <citation type="submission" date="2018-12" db="EMBL/GenBank/DDBJ databases">
        <authorList>
            <consortium name="Pathogen Informatics"/>
        </authorList>
    </citation>
    <scope>NUCLEOTIDE SEQUENCE [LARGE SCALE GENOMIC DNA]</scope>
    <source>
        <strain evidence="1 2">NCTC13193</strain>
    </source>
</reference>
<evidence type="ECO:0000313" key="1">
    <source>
        <dbReference type="EMBL" id="VEI69299.1"/>
    </source>
</evidence>
<accession>A0A3S4YVC8</accession>
<dbReference type="InterPro" id="IPR020000">
    <property type="entry name" value="Phage_P2_LysB"/>
</dbReference>
<dbReference type="Proteomes" id="UP000270487">
    <property type="component" value="Chromosome"/>
</dbReference>
<protein>
    <submittedName>
        <fullName evidence="1">Phage lysis regulatory protein, LysB family</fullName>
    </submittedName>
</protein>
<name>A0A3S4YVC8_SERFO</name>
<dbReference type="AlphaFoldDB" id="A0A3S4YVC8"/>